<organism evidence="2 3">
    <name type="scientific">Cytobacillus kochii</name>
    <dbReference type="NCBI Taxonomy" id="859143"/>
    <lineage>
        <taxon>Bacteria</taxon>
        <taxon>Bacillati</taxon>
        <taxon>Bacillota</taxon>
        <taxon>Bacilli</taxon>
        <taxon>Bacillales</taxon>
        <taxon>Bacillaceae</taxon>
        <taxon>Cytobacillus</taxon>
    </lineage>
</organism>
<dbReference type="Gene3D" id="3.10.180.10">
    <property type="entry name" value="2,3-Dihydroxybiphenyl 1,2-Dioxygenase, domain 1"/>
    <property type="match status" value="1"/>
</dbReference>
<proteinExistence type="predicted"/>
<sequence length="136" mass="15595">MSFQPKMTFINLPVKDLKKSMDFFKQIGFTFNDDFTNDDAACMVINEYTFSMLMTEGQFKNFTAKNIIDSNDQIEVITSFAAESRNQVNEIIKKALDAGGRLASEAKDFGFMYQMGFQDLDGHTWEVIYMDSQATR</sequence>
<accession>A0A248TI75</accession>
<dbReference type="SUPFAM" id="SSF54593">
    <property type="entry name" value="Glyoxalase/Bleomycin resistance protein/Dihydroxybiphenyl dioxygenase"/>
    <property type="match status" value="1"/>
</dbReference>
<keyword evidence="2" id="KW-0560">Oxidoreductase</keyword>
<dbReference type="Pfam" id="PF22677">
    <property type="entry name" value="Ble-like_N"/>
    <property type="match status" value="1"/>
</dbReference>
<reference evidence="2 3" key="1">
    <citation type="submission" date="2017-08" db="EMBL/GenBank/DDBJ databases">
        <title>Complete Genome Sequence of Bacillus kochii Oregon-R-modENCODE STRAIN BDGP4, isolated from Drosophila melanogaster gut.</title>
        <authorList>
            <person name="Wan K.H."/>
            <person name="Yu C."/>
            <person name="Park S."/>
            <person name="Hammonds A.S."/>
            <person name="Booth B.W."/>
            <person name="Celniker S.E."/>
        </authorList>
    </citation>
    <scope>NUCLEOTIDE SEQUENCE [LARGE SCALE GENOMIC DNA]</scope>
    <source>
        <strain evidence="2 3">BDGP4</strain>
    </source>
</reference>
<dbReference type="AlphaFoldDB" id="A0A248TI75"/>
<dbReference type="EMBL" id="CP022983">
    <property type="protein sequence ID" value="ASV67829.1"/>
    <property type="molecule type" value="Genomic_DNA"/>
</dbReference>
<dbReference type="PANTHER" id="PTHR36503">
    <property type="entry name" value="BLR2520 PROTEIN"/>
    <property type="match status" value="1"/>
</dbReference>
<gene>
    <name evidence="2" type="ORF">CKF48_11225</name>
</gene>
<keyword evidence="2" id="KW-0223">Dioxygenase</keyword>
<evidence type="ECO:0000313" key="3">
    <source>
        <dbReference type="Proteomes" id="UP000215137"/>
    </source>
</evidence>
<name>A0A248TI75_9BACI</name>
<dbReference type="PANTHER" id="PTHR36503:SF2">
    <property type="entry name" value="BLR2408 PROTEIN"/>
    <property type="match status" value="1"/>
</dbReference>
<dbReference type="GO" id="GO:0051213">
    <property type="term" value="F:dioxygenase activity"/>
    <property type="evidence" value="ECO:0007669"/>
    <property type="project" value="UniProtKB-KW"/>
</dbReference>
<evidence type="ECO:0000313" key="2">
    <source>
        <dbReference type="EMBL" id="ASV67829.1"/>
    </source>
</evidence>
<dbReference type="KEGG" id="bko:CKF48_11225"/>
<dbReference type="RefSeq" id="WP_095371398.1">
    <property type="nucleotide sequence ID" value="NZ_CP022983.1"/>
</dbReference>
<protein>
    <submittedName>
        <fullName evidence="2">Glyoxalase/bleomycin resistance/extradiol dioxygenase family protein</fullName>
    </submittedName>
</protein>
<feature type="domain" description="Glyoxalase/Bleomycin resistance-like N-terminal" evidence="1">
    <location>
        <begin position="6"/>
        <end position="46"/>
    </location>
</feature>
<evidence type="ECO:0000259" key="1">
    <source>
        <dbReference type="Pfam" id="PF22677"/>
    </source>
</evidence>
<dbReference type="Proteomes" id="UP000215137">
    <property type="component" value="Chromosome"/>
</dbReference>
<dbReference type="InterPro" id="IPR029068">
    <property type="entry name" value="Glyas_Bleomycin-R_OHBP_Dase"/>
</dbReference>
<dbReference type="InterPro" id="IPR053863">
    <property type="entry name" value="Glyoxy/Ble-like_N"/>
</dbReference>
<keyword evidence="3" id="KW-1185">Reference proteome</keyword>
<dbReference type="OrthoDB" id="9798430at2"/>